<gene>
    <name evidence="2" type="ORF">AOPFMNJM_2804</name>
</gene>
<evidence type="ECO:0000313" key="2">
    <source>
        <dbReference type="EMBL" id="GJE07475.1"/>
    </source>
</evidence>
<evidence type="ECO:0000256" key="1">
    <source>
        <dbReference type="SAM" id="MobiDB-lite"/>
    </source>
</evidence>
<name>A0ABQ4SZV3_9HYPH</name>
<dbReference type="InterPro" id="IPR029063">
    <property type="entry name" value="SAM-dependent_MTases_sf"/>
</dbReference>
<feature type="compositionally biased region" description="Polar residues" evidence="1">
    <location>
        <begin position="283"/>
        <end position="299"/>
    </location>
</feature>
<dbReference type="Gene3D" id="3.40.50.150">
    <property type="entry name" value="Vaccinia Virus protein VP39"/>
    <property type="match status" value="1"/>
</dbReference>
<evidence type="ECO:0000313" key="3">
    <source>
        <dbReference type="Proteomes" id="UP001055102"/>
    </source>
</evidence>
<proteinExistence type="predicted"/>
<dbReference type="EMBL" id="BPQR01000045">
    <property type="protein sequence ID" value="GJE07475.1"/>
    <property type="molecule type" value="Genomic_DNA"/>
</dbReference>
<dbReference type="RefSeq" id="WP_238276649.1">
    <property type="nucleotide sequence ID" value="NZ_BPQR01000045.1"/>
</dbReference>
<accession>A0ABQ4SZV3</accession>
<comment type="caution">
    <text evidence="2">The sequence shown here is derived from an EMBL/GenBank/DDBJ whole genome shotgun (WGS) entry which is preliminary data.</text>
</comment>
<feature type="region of interest" description="Disordered" evidence="1">
    <location>
        <begin position="270"/>
        <end position="301"/>
    </location>
</feature>
<reference evidence="2" key="1">
    <citation type="journal article" date="2021" name="Front. Microbiol.">
        <title>Comprehensive Comparative Genomics and Phenotyping of Methylobacterium Species.</title>
        <authorList>
            <person name="Alessa O."/>
            <person name="Ogura Y."/>
            <person name="Fujitani Y."/>
            <person name="Takami H."/>
            <person name="Hayashi T."/>
            <person name="Sahin N."/>
            <person name="Tani A."/>
        </authorList>
    </citation>
    <scope>NUCLEOTIDE SEQUENCE</scope>
    <source>
        <strain evidence="2">LMG 23639</strain>
    </source>
</reference>
<protein>
    <submittedName>
        <fullName evidence="2">Uncharacterized protein</fullName>
    </submittedName>
</protein>
<keyword evidence="3" id="KW-1185">Reference proteome</keyword>
<reference evidence="2" key="2">
    <citation type="submission" date="2021-08" db="EMBL/GenBank/DDBJ databases">
        <authorList>
            <person name="Tani A."/>
            <person name="Ola A."/>
            <person name="Ogura Y."/>
            <person name="Katsura K."/>
            <person name="Hayashi T."/>
        </authorList>
    </citation>
    <scope>NUCLEOTIDE SEQUENCE</scope>
    <source>
        <strain evidence="2">LMG 23639</strain>
    </source>
</reference>
<dbReference type="SUPFAM" id="SSF53335">
    <property type="entry name" value="S-adenosyl-L-methionine-dependent methyltransferases"/>
    <property type="match status" value="1"/>
</dbReference>
<sequence>MSDDGNKIAGRWSVSFKKWKWIYTFEDDGKVSWVDPLNNLGGDGRWAENGKLINLTWYGSETKESWYRPIVPEKQSGWYAADYGTGNFQAKKIEAPVAPRAPDLSVNPEIAKLPWSRYVDQFSSQLYDMNYKIPPDKSFAYSSILRMTYDDGTEIEIDFEKELSNENLSSKEVQDALVRGSLGRGGRIFPLKMTAATVPRIWAARDTALKIQNGDFEAFAAVALAGVAFILTIPAMPAGAPPPSTVKVGRQRVNGVSRAGARAAGAPRIKPVNGKVNVGGGTENSKVTNLNPINPNSGGPTTGIPNHVLGGMEDMGELFEAGSVREMFSNKLRYVDVNWPRATQAAARVMAPGGKVSMNVWTIETAEQQALKTAFEAAGFKNVKVVGEGAGTILTATF</sequence>
<dbReference type="Proteomes" id="UP001055102">
    <property type="component" value="Unassembled WGS sequence"/>
</dbReference>
<organism evidence="2 3">
    <name type="scientific">Methylobacterium jeotgali</name>
    <dbReference type="NCBI Taxonomy" id="381630"/>
    <lineage>
        <taxon>Bacteria</taxon>
        <taxon>Pseudomonadati</taxon>
        <taxon>Pseudomonadota</taxon>
        <taxon>Alphaproteobacteria</taxon>
        <taxon>Hyphomicrobiales</taxon>
        <taxon>Methylobacteriaceae</taxon>
        <taxon>Methylobacterium</taxon>
    </lineage>
</organism>